<evidence type="ECO:0000256" key="14">
    <source>
        <dbReference type="PIRSR" id="PIRSR002811-1"/>
    </source>
</evidence>
<dbReference type="GO" id="GO:0008270">
    <property type="term" value="F:zinc ion binding"/>
    <property type="evidence" value="ECO:0007669"/>
    <property type="project" value="UniProtKB-UniRule"/>
</dbReference>
<dbReference type="SUPFAM" id="SSF56731">
    <property type="entry name" value="DNA primase core"/>
    <property type="match status" value="1"/>
</dbReference>
<evidence type="ECO:0000313" key="17">
    <source>
        <dbReference type="EMBL" id="MCG4747757.1"/>
    </source>
</evidence>
<dbReference type="GO" id="GO:0003677">
    <property type="term" value="F:DNA binding"/>
    <property type="evidence" value="ECO:0007669"/>
    <property type="project" value="UniProtKB-KW"/>
</dbReference>
<dbReference type="PANTHER" id="PTHR30313:SF2">
    <property type="entry name" value="DNA PRIMASE"/>
    <property type="match status" value="1"/>
</dbReference>
<dbReference type="InterPro" id="IPR002694">
    <property type="entry name" value="Znf_CHC2"/>
</dbReference>
<dbReference type="Gene3D" id="1.10.860.10">
    <property type="entry name" value="DNAb Helicase, Chain A"/>
    <property type="match status" value="1"/>
</dbReference>
<dbReference type="CDD" id="cd03364">
    <property type="entry name" value="TOPRIM_DnaG_primases"/>
    <property type="match status" value="1"/>
</dbReference>
<dbReference type="Gene3D" id="3.90.580.10">
    <property type="entry name" value="Zinc finger, CHC2-type domain"/>
    <property type="match status" value="1"/>
</dbReference>
<keyword evidence="11 12" id="KW-0804">Transcription</keyword>
<comment type="catalytic activity">
    <reaction evidence="12">
        <text>ssDNA + n NTP = ssDNA/pppN(pN)n-1 hybrid + (n-1) diphosphate.</text>
        <dbReference type="EC" id="2.7.7.101"/>
    </reaction>
</comment>
<evidence type="ECO:0000313" key="19">
    <source>
        <dbReference type="Proteomes" id="UP000669239"/>
    </source>
</evidence>
<proteinExistence type="inferred from homology"/>
<feature type="domain" description="Toprim" evidence="16">
    <location>
        <begin position="255"/>
        <end position="336"/>
    </location>
</feature>
<keyword evidence="6 12" id="KW-0479">Metal-binding</keyword>
<evidence type="ECO:0000256" key="6">
    <source>
        <dbReference type="ARBA" id="ARBA00022723"/>
    </source>
</evidence>
<keyword evidence="5 12" id="KW-0235">DNA replication</keyword>
<comment type="similarity">
    <text evidence="12 13">Belongs to the DnaG primase family.</text>
</comment>
<dbReference type="AlphaFoldDB" id="A0AAW5BV43"/>
<gene>
    <name evidence="12 17" type="primary">dnaG</name>
    <name evidence="18" type="ORF">G5B36_17365</name>
    <name evidence="17" type="ORF">L0N08_20210</name>
</gene>
<keyword evidence="1 12" id="KW-0240">DNA-directed RNA polymerase</keyword>
<feature type="compositionally biased region" description="Basic and acidic residues" evidence="15">
    <location>
        <begin position="488"/>
        <end position="503"/>
    </location>
</feature>
<keyword evidence="8 12" id="KW-0862">Zinc</keyword>
<evidence type="ECO:0000256" key="13">
    <source>
        <dbReference type="PIRNR" id="PIRNR002811"/>
    </source>
</evidence>
<evidence type="ECO:0000259" key="16">
    <source>
        <dbReference type="PROSITE" id="PS50880"/>
    </source>
</evidence>
<dbReference type="PANTHER" id="PTHR30313">
    <property type="entry name" value="DNA PRIMASE"/>
    <property type="match status" value="1"/>
</dbReference>
<comment type="subunit">
    <text evidence="12">Monomer. Interacts with DnaB.</text>
</comment>
<dbReference type="InterPro" id="IPR050219">
    <property type="entry name" value="DnaG_primase"/>
</dbReference>
<dbReference type="GO" id="GO:0003899">
    <property type="term" value="F:DNA-directed RNA polymerase activity"/>
    <property type="evidence" value="ECO:0007669"/>
    <property type="project" value="UniProtKB-UniRule"/>
</dbReference>
<keyword evidence="7 12" id="KW-0863">Zinc-finger</keyword>
<dbReference type="Proteomes" id="UP000669239">
    <property type="component" value="Unassembled WGS sequence"/>
</dbReference>
<organism evidence="17 20">
    <name type="scientific">Enterocloster aldenensis</name>
    <dbReference type="NCBI Taxonomy" id="358742"/>
    <lineage>
        <taxon>Bacteria</taxon>
        <taxon>Bacillati</taxon>
        <taxon>Bacillota</taxon>
        <taxon>Clostridia</taxon>
        <taxon>Lachnospirales</taxon>
        <taxon>Lachnospiraceae</taxon>
        <taxon>Enterocloster</taxon>
    </lineage>
</organism>
<reference evidence="18" key="2">
    <citation type="submission" date="2020-02" db="EMBL/GenBank/DDBJ databases">
        <authorList>
            <person name="Littmann E."/>
            <person name="Sorbara M."/>
        </authorList>
    </citation>
    <scope>NUCLEOTIDE SEQUENCE</scope>
    <source>
        <strain evidence="18">MSK.1.17</strain>
    </source>
</reference>
<dbReference type="GeneID" id="97205967"/>
<comment type="function">
    <text evidence="12 13">RNA polymerase that catalyzes the synthesis of short RNA molecules used as primers for DNA polymerase during DNA replication.</text>
</comment>
<evidence type="ECO:0000256" key="5">
    <source>
        <dbReference type="ARBA" id="ARBA00022705"/>
    </source>
</evidence>
<comment type="cofactor">
    <cofactor evidence="12 13 14">
        <name>Zn(2+)</name>
        <dbReference type="ChEBI" id="CHEBI:29105"/>
    </cofactor>
    <text evidence="12 13 14">Binds 1 zinc ion per monomer.</text>
</comment>
<dbReference type="FunFam" id="3.90.580.10:FF:000001">
    <property type="entry name" value="DNA primase"/>
    <property type="match status" value="1"/>
</dbReference>
<evidence type="ECO:0000256" key="8">
    <source>
        <dbReference type="ARBA" id="ARBA00022833"/>
    </source>
</evidence>
<keyword evidence="9" id="KW-0460">Magnesium</keyword>
<keyword evidence="19" id="KW-1185">Reference proteome</keyword>
<dbReference type="Proteomes" id="UP001299608">
    <property type="component" value="Unassembled WGS sequence"/>
</dbReference>
<evidence type="ECO:0000256" key="7">
    <source>
        <dbReference type="ARBA" id="ARBA00022771"/>
    </source>
</evidence>
<dbReference type="SUPFAM" id="SSF57783">
    <property type="entry name" value="Zinc beta-ribbon"/>
    <property type="match status" value="1"/>
</dbReference>
<accession>A0AAW5BV43</accession>
<reference evidence="17" key="3">
    <citation type="submission" date="2022-01" db="EMBL/GenBank/DDBJ databases">
        <title>Collection of gut derived symbiotic bacterial strains cultured from healthy donors.</title>
        <authorList>
            <person name="Lin H."/>
            <person name="Kohout C."/>
            <person name="Waligurski E."/>
            <person name="Pamer E.G."/>
        </authorList>
    </citation>
    <scope>NUCLEOTIDE SEQUENCE</scope>
    <source>
        <strain evidence="17">DFI.6.55</strain>
    </source>
</reference>
<evidence type="ECO:0000313" key="18">
    <source>
        <dbReference type="EMBL" id="NSJ50457.1"/>
    </source>
</evidence>
<dbReference type="InterPro" id="IPR019475">
    <property type="entry name" value="DNA_primase_DnaB-bd"/>
</dbReference>
<keyword evidence="2 12" id="KW-0639">Primosome</keyword>
<keyword evidence="10 12" id="KW-0238">DNA-binding</keyword>
<feature type="compositionally biased region" description="Gly residues" evidence="15">
    <location>
        <begin position="477"/>
        <end position="486"/>
    </location>
</feature>
<evidence type="ECO:0000256" key="3">
    <source>
        <dbReference type="ARBA" id="ARBA00022679"/>
    </source>
</evidence>
<dbReference type="SMART" id="SM00493">
    <property type="entry name" value="TOPRIM"/>
    <property type="match status" value="1"/>
</dbReference>
<dbReference type="RefSeq" id="WP_118712025.1">
    <property type="nucleotide sequence ID" value="NZ_BAABZL010000001.1"/>
</dbReference>
<protein>
    <recommendedName>
        <fullName evidence="12 13">DNA primase</fullName>
        <ecNumber evidence="12">2.7.7.101</ecNumber>
    </recommendedName>
</protein>
<dbReference type="SMART" id="SM00400">
    <property type="entry name" value="ZnF_CHCC"/>
    <property type="match status" value="1"/>
</dbReference>
<dbReference type="InterPro" id="IPR016136">
    <property type="entry name" value="DNA_helicase_N/primase_C"/>
</dbReference>
<evidence type="ECO:0000256" key="2">
    <source>
        <dbReference type="ARBA" id="ARBA00022515"/>
    </source>
</evidence>
<dbReference type="InterPro" id="IPR037068">
    <property type="entry name" value="DNA_primase_core_N_sf"/>
</dbReference>
<dbReference type="PIRSF" id="PIRSF002811">
    <property type="entry name" value="DnaG"/>
    <property type="match status" value="1"/>
</dbReference>
<evidence type="ECO:0000313" key="20">
    <source>
        <dbReference type="Proteomes" id="UP001299608"/>
    </source>
</evidence>
<dbReference type="PROSITE" id="PS50880">
    <property type="entry name" value="TOPRIM"/>
    <property type="match status" value="1"/>
</dbReference>
<dbReference type="InterPro" id="IPR006295">
    <property type="entry name" value="DNA_primase_DnaG"/>
</dbReference>
<evidence type="ECO:0000256" key="15">
    <source>
        <dbReference type="SAM" id="MobiDB-lite"/>
    </source>
</evidence>
<dbReference type="Pfam" id="PF13155">
    <property type="entry name" value="Toprim_2"/>
    <property type="match status" value="1"/>
</dbReference>
<comment type="domain">
    <text evidence="12">Contains an N-terminal zinc-binding domain, a central core domain that contains the primase activity, and a C-terminal DnaB-binding domain.</text>
</comment>
<name>A0AAW5BV43_9FIRM</name>
<dbReference type="InterPro" id="IPR030846">
    <property type="entry name" value="DnaG_bac"/>
</dbReference>
<feature type="region of interest" description="Disordered" evidence="15">
    <location>
        <begin position="456"/>
        <end position="503"/>
    </location>
</feature>
<dbReference type="Pfam" id="PF08275">
    <property type="entry name" value="DNAG_N"/>
    <property type="match status" value="1"/>
</dbReference>
<evidence type="ECO:0000256" key="9">
    <source>
        <dbReference type="ARBA" id="ARBA00022842"/>
    </source>
</evidence>
<feature type="zinc finger region" description="CHC2-type" evidence="12 14">
    <location>
        <begin position="38"/>
        <end position="62"/>
    </location>
</feature>
<dbReference type="FunFam" id="3.40.1360.10:FF:000002">
    <property type="entry name" value="DNA primase"/>
    <property type="match status" value="1"/>
</dbReference>
<dbReference type="InterPro" id="IPR006171">
    <property type="entry name" value="TOPRIM_dom"/>
</dbReference>
<dbReference type="GO" id="GO:1990077">
    <property type="term" value="C:primosome complex"/>
    <property type="evidence" value="ECO:0007669"/>
    <property type="project" value="UniProtKB-KW"/>
</dbReference>
<dbReference type="HAMAP" id="MF_00974">
    <property type="entry name" value="DNA_primase_DnaG"/>
    <property type="match status" value="1"/>
</dbReference>
<evidence type="ECO:0000256" key="1">
    <source>
        <dbReference type="ARBA" id="ARBA00022478"/>
    </source>
</evidence>
<dbReference type="Gene3D" id="3.40.1360.10">
    <property type="match status" value="1"/>
</dbReference>
<evidence type="ECO:0000256" key="10">
    <source>
        <dbReference type="ARBA" id="ARBA00023125"/>
    </source>
</evidence>
<dbReference type="EMBL" id="JAKNGE010000028">
    <property type="protein sequence ID" value="MCG4747757.1"/>
    <property type="molecule type" value="Genomic_DNA"/>
</dbReference>
<comment type="caution">
    <text evidence="17">The sequence shown here is derived from an EMBL/GenBank/DDBJ whole genome shotgun (WGS) entry which is preliminary data.</text>
</comment>
<dbReference type="EC" id="2.7.7.101" evidence="12"/>
<dbReference type="Gene3D" id="3.90.980.10">
    <property type="entry name" value="DNA primase, catalytic core, N-terminal domain"/>
    <property type="match status" value="1"/>
</dbReference>
<dbReference type="InterPro" id="IPR013264">
    <property type="entry name" value="DNAG_N"/>
</dbReference>
<dbReference type="Pfam" id="PF01807">
    <property type="entry name" value="Zn_ribbon_DnaG"/>
    <property type="match status" value="1"/>
</dbReference>
<sequence length="638" mass="72590">MYYPDEVIEEVRMKNDIVDVISGYVKLQKKGANYFGLCPFHNEKSPSFSVSPGKQMYYCFGCGAGGNVLTFVMEYENYTFQEALSHLADRAGVDLPKMEYSKEAREQAEHRARLLEVNKLAANYFYYQLKQPQGKLGYEYLHDKRGLLDDTIIRFGLGYSNKTSDDLYRFLKGKGYEDGFLKDTGLVTLEERGGRDKFWNRVMFPIMDVNNRVIGFGGRVMGDGEPKYLNSPETKLFDKSRNLYGLNYARTSREGFLLICEGYLDVISLHQAGFTNAVASLGTAFTSQHANVLKRYTDQVILTYDSDGAGIKAALRAIPILKEVGMSIKVLNMKPYKDPDEFIRNMGAEAFRQRIKEAKNSFLFEVDVLRQGYQMDDPEQKTRFYQETAKKLLQFGEALERENYLQAVAREQMIPADELRGLVNRMGMGFGMKSGDSLGQGGKIRRRAEEEDMYPDYGYYESHDGPPEGYYDYGEAGPEGRGGYQDGGDARPRRPKKPDKEDGIRRSQRLLLTWLIENPELFDKIKGIITADDFVEDLYHQVAQMVFEGQASGNLNPAAILSHFINDEDQYKEVAALFNASLKESLNNEEQKKAFSETVMKVRKNSLDAASRNAKDITQLQEIIKQQAALKNLRISLD</sequence>
<dbReference type="Pfam" id="PF10410">
    <property type="entry name" value="DnaB_bind"/>
    <property type="match status" value="1"/>
</dbReference>
<dbReference type="GO" id="GO:0000428">
    <property type="term" value="C:DNA-directed RNA polymerase complex"/>
    <property type="evidence" value="ECO:0007669"/>
    <property type="project" value="UniProtKB-KW"/>
</dbReference>
<evidence type="ECO:0000256" key="11">
    <source>
        <dbReference type="ARBA" id="ARBA00023163"/>
    </source>
</evidence>
<dbReference type="InterPro" id="IPR034151">
    <property type="entry name" value="TOPRIM_DnaG_bac"/>
</dbReference>
<keyword evidence="3 12" id="KW-0808">Transferase</keyword>
<evidence type="ECO:0000256" key="12">
    <source>
        <dbReference type="HAMAP-Rule" id="MF_00974"/>
    </source>
</evidence>
<keyword evidence="4 12" id="KW-0548">Nucleotidyltransferase</keyword>
<dbReference type="EMBL" id="JAAITT010000026">
    <property type="protein sequence ID" value="NSJ50457.1"/>
    <property type="molecule type" value="Genomic_DNA"/>
</dbReference>
<dbReference type="GO" id="GO:0005737">
    <property type="term" value="C:cytoplasm"/>
    <property type="evidence" value="ECO:0007669"/>
    <property type="project" value="TreeGrafter"/>
</dbReference>
<dbReference type="NCBIfam" id="TIGR01391">
    <property type="entry name" value="dnaG"/>
    <property type="match status" value="1"/>
</dbReference>
<evidence type="ECO:0000256" key="4">
    <source>
        <dbReference type="ARBA" id="ARBA00022695"/>
    </source>
</evidence>
<dbReference type="GO" id="GO:0006269">
    <property type="term" value="P:DNA replication, synthesis of primer"/>
    <property type="evidence" value="ECO:0007669"/>
    <property type="project" value="UniProtKB-UniRule"/>
</dbReference>
<dbReference type="InterPro" id="IPR036977">
    <property type="entry name" value="DNA_primase_Znf_CHC2"/>
</dbReference>
<reference evidence="18 19" key="1">
    <citation type="journal article" date="2020" name="Cell Host Microbe">
        <title>Functional and Genomic Variation between Human-Derived Isolates of Lachnospiraceae Reveals Inter- and Intra-Species Diversity.</title>
        <authorList>
            <person name="Sorbara M.T."/>
            <person name="Littmann E.R."/>
            <person name="Fontana E."/>
            <person name="Moody T.U."/>
            <person name="Kohout C.E."/>
            <person name="Gjonbalaj M."/>
            <person name="Eaton V."/>
            <person name="Seok R."/>
            <person name="Leiner I.M."/>
            <person name="Pamer E.G."/>
        </authorList>
    </citation>
    <scope>NUCLEOTIDE SEQUENCE [LARGE SCALE GENOMIC DNA]</scope>
    <source>
        <strain evidence="18 19">MSK.1.17</strain>
    </source>
</reference>